<dbReference type="Proteomes" id="UP000028945">
    <property type="component" value="Chromosome"/>
</dbReference>
<dbReference type="AlphaFoldDB" id="A0A077DGK8"/>
<keyword evidence="2" id="KW-1185">Reference proteome</keyword>
<gene>
    <name evidence="1" type="ORF">IX83_08145</name>
</gene>
<evidence type="ECO:0008006" key="3">
    <source>
        <dbReference type="Google" id="ProtNLM"/>
    </source>
</evidence>
<reference evidence="1 2" key="1">
    <citation type="journal article" date="2014" name="BMC Genomics">
        <title>A genomic perspective on a new bacterial genus and species from the Alcaligenaceae family, Basilea psittacipulmonis.</title>
        <authorList>
            <person name="Whiteson K.L."/>
            <person name="Hernandez D."/>
            <person name="Lazarevic V."/>
            <person name="Gaia N."/>
            <person name="Farinelli L."/>
            <person name="Francois P."/>
            <person name="Pilo P."/>
            <person name="Frey J."/>
            <person name="Schrenzel J."/>
        </authorList>
    </citation>
    <scope>NUCLEOTIDE SEQUENCE [LARGE SCALE GENOMIC DNA]</scope>
    <source>
        <strain evidence="1 2">DSM 24701</strain>
    </source>
</reference>
<dbReference type="STRING" id="1072685.IX83_08145"/>
<name>A0A077DGK8_9BURK</name>
<dbReference type="KEGG" id="bpsi:IX83_08145"/>
<protein>
    <recommendedName>
        <fullName evidence="3">3-hydroxylacyl-ACP dehydratase</fullName>
    </recommendedName>
</protein>
<dbReference type="InterPro" id="IPR029069">
    <property type="entry name" value="HotDog_dom_sf"/>
</dbReference>
<evidence type="ECO:0000313" key="2">
    <source>
        <dbReference type="Proteomes" id="UP000028945"/>
    </source>
</evidence>
<dbReference type="eggNOG" id="COG4706">
    <property type="taxonomic scope" value="Bacteria"/>
</dbReference>
<dbReference type="Pfam" id="PF22817">
    <property type="entry name" value="ApeP-like"/>
    <property type="match status" value="1"/>
</dbReference>
<accession>A0A077DGK8</accession>
<dbReference type="OrthoDB" id="9800188at2"/>
<dbReference type="PIRSF" id="PIRSF020565">
    <property type="entry name" value="3Ho_Ac_ACP_DH_prd"/>
    <property type="match status" value="1"/>
</dbReference>
<dbReference type="InterPro" id="IPR016776">
    <property type="entry name" value="ApeP-like_dehydratase"/>
</dbReference>
<proteinExistence type="predicted"/>
<dbReference type="Gene3D" id="3.10.129.10">
    <property type="entry name" value="Hotdog Thioesterase"/>
    <property type="match status" value="1"/>
</dbReference>
<dbReference type="EMBL" id="CP009238">
    <property type="protein sequence ID" value="AIL33271.1"/>
    <property type="molecule type" value="Genomic_DNA"/>
</dbReference>
<dbReference type="SUPFAM" id="SSF54637">
    <property type="entry name" value="Thioesterase/thiol ester dehydrase-isomerase"/>
    <property type="match status" value="1"/>
</dbReference>
<dbReference type="HOGENOM" id="CLU_116661_1_0_4"/>
<evidence type="ECO:0000313" key="1">
    <source>
        <dbReference type="EMBL" id="AIL33271.1"/>
    </source>
</evidence>
<organism evidence="1 2">
    <name type="scientific">Basilea psittacipulmonis DSM 24701</name>
    <dbReference type="NCBI Taxonomy" id="1072685"/>
    <lineage>
        <taxon>Bacteria</taxon>
        <taxon>Pseudomonadati</taxon>
        <taxon>Pseudomonadota</taxon>
        <taxon>Betaproteobacteria</taxon>
        <taxon>Burkholderiales</taxon>
        <taxon>Alcaligenaceae</taxon>
        <taxon>Basilea</taxon>
    </lineage>
</organism>
<dbReference type="RefSeq" id="WP_038501130.1">
    <property type="nucleotide sequence ID" value="NZ_AFWK01000035.1"/>
</dbReference>
<sequence length="154" mass="17196">MLNLPIRNVASLLPHSVDMVLIDEVIEYSKDHLIARSTVRPDHVFVREGQLPSFFCIEMMAQSVGAWAGCQAKIKNEPIQLGFLLGSRQYQIFFDTIPMNSLLEFDVKLSTQDANGFGIFDGCAYLIEPDQTKTLIATARLSVYSPKTSQIKGI</sequence>